<dbReference type="AlphaFoldDB" id="A0A0C1FSQ7"/>
<dbReference type="SMART" id="SM00850">
    <property type="entry name" value="LytTR"/>
    <property type="match status" value="1"/>
</dbReference>
<dbReference type="GO" id="GO:0000156">
    <property type="term" value="F:phosphorelay response regulator activity"/>
    <property type="evidence" value="ECO:0007669"/>
    <property type="project" value="InterPro"/>
</dbReference>
<evidence type="ECO:0000256" key="1">
    <source>
        <dbReference type="PROSITE-ProRule" id="PRU00169"/>
    </source>
</evidence>
<dbReference type="Gene3D" id="3.40.50.2300">
    <property type="match status" value="1"/>
</dbReference>
<dbReference type="Pfam" id="PF00072">
    <property type="entry name" value="Response_reg"/>
    <property type="match status" value="1"/>
</dbReference>
<feature type="domain" description="Response regulatory" evidence="2">
    <location>
        <begin position="4"/>
        <end position="117"/>
    </location>
</feature>
<dbReference type="Pfam" id="PF04397">
    <property type="entry name" value="LytTR"/>
    <property type="match status" value="1"/>
</dbReference>
<dbReference type="OrthoDB" id="9787344at2"/>
<evidence type="ECO:0000259" key="2">
    <source>
        <dbReference type="PROSITE" id="PS50110"/>
    </source>
</evidence>
<protein>
    <submittedName>
        <fullName evidence="4">Uncharacterized protein</fullName>
    </submittedName>
</protein>
<keyword evidence="1" id="KW-0597">Phosphoprotein</keyword>
<evidence type="ECO:0000259" key="3">
    <source>
        <dbReference type="PROSITE" id="PS50930"/>
    </source>
</evidence>
<dbReference type="SUPFAM" id="SSF52172">
    <property type="entry name" value="CheY-like"/>
    <property type="match status" value="1"/>
</dbReference>
<accession>A0A0C1FSQ7</accession>
<dbReference type="GO" id="GO:0003677">
    <property type="term" value="F:DNA binding"/>
    <property type="evidence" value="ECO:0007669"/>
    <property type="project" value="InterPro"/>
</dbReference>
<dbReference type="PROSITE" id="PS50110">
    <property type="entry name" value="RESPONSE_REGULATORY"/>
    <property type="match status" value="1"/>
</dbReference>
<keyword evidence="5" id="KW-1185">Reference proteome</keyword>
<comment type="caution">
    <text evidence="4">The sequence shown here is derived from an EMBL/GenBank/DDBJ whole genome shotgun (WGS) entry which is preliminary data.</text>
</comment>
<dbReference type="InterPro" id="IPR011006">
    <property type="entry name" value="CheY-like_superfamily"/>
</dbReference>
<feature type="domain" description="HTH LytTR-type" evidence="3">
    <location>
        <begin position="135"/>
        <end position="231"/>
    </location>
</feature>
<dbReference type="PROSITE" id="PS50930">
    <property type="entry name" value="HTH_LYTTR"/>
    <property type="match status" value="1"/>
</dbReference>
<organism evidence="4 5">
    <name type="scientific">Pedobacter kyungheensis</name>
    <dbReference type="NCBI Taxonomy" id="1069985"/>
    <lineage>
        <taxon>Bacteria</taxon>
        <taxon>Pseudomonadati</taxon>
        <taxon>Bacteroidota</taxon>
        <taxon>Sphingobacteriia</taxon>
        <taxon>Sphingobacteriales</taxon>
        <taxon>Sphingobacteriaceae</taxon>
        <taxon>Pedobacter</taxon>
    </lineage>
</organism>
<dbReference type="SMART" id="SM00448">
    <property type="entry name" value="REC"/>
    <property type="match status" value="1"/>
</dbReference>
<dbReference type="Proteomes" id="UP000031246">
    <property type="component" value="Unassembled WGS sequence"/>
</dbReference>
<dbReference type="EMBL" id="JSYN01000037">
    <property type="protein sequence ID" value="KIA90929.1"/>
    <property type="molecule type" value="Genomic_DNA"/>
</dbReference>
<feature type="modified residue" description="4-aspartylphosphate" evidence="1">
    <location>
        <position position="56"/>
    </location>
</feature>
<dbReference type="PANTHER" id="PTHR37299:SF1">
    <property type="entry name" value="STAGE 0 SPORULATION PROTEIN A HOMOLOG"/>
    <property type="match status" value="1"/>
</dbReference>
<dbReference type="InterPro" id="IPR001789">
    <property type="entry name" value="Sig_transdc_resp-reg_receiver"/>
</dbReference>
<dbReference type="InterPro" id="IPR007492">
    <property type="entry name" value="LytTR_DNA-bd_dom"/>
</dbReference>
<name>A0A0C1FSQ7_9SPHI</name>
<dbReference type="Gene3D" id="2.40.50.1020">
    <property type="entry name" value="LytTr DNA-binding domain"/>
    <property type="match status" value="1"/>
</dbReference>
<sequence length="243" mass="28439">MEMKCIIIDDENHSRNQIEELIALTPGVSHQKSFDDAYGALTYLHQQNHIDIVFLDIEMPKINGIDAAKLLRPYCDFLIFVTGHSHYGPQSFEIGVDGYLLKPVSEIKFIRQIQRLLEIKSQELPLKNPDNFLLIKGGSKHKYVNVKLDEILYIRSMSNYVRIFQTDEQHTTYHTLKRVEEALQDRTEFLRINRSEIISFYHVKQVDGYQIMLNNGEKFMVSRSYKEKFDEFLRGRLPGPGVR</sequence>
<evidence type="ECO:0000313" key="4">
    <source>
        <dbReference type="EMBL" id="KIA90929.1"/>
    </source>
</evidence>
<dbReference type="PANTHER" id="PTHR37299">
    <property type="entry name" value="TRANSCRIPTIONAL REGULATOR-RELATED"/>
    <property type="match status" value="1"/>
</dbReference>
<reference evidence="4 5" key="1">
    <citation type="submission" date="2014-10" db="EMBL/GenBank/DDBJ databases">
        <title>Pedobacter Kyungheensis.</title>
        <authorList>
            <person name="Anderson B.M."/>
            <person name="Newman J.D."/>
        </authorList>
    </citation>
    <scope>NUCLEOTIDE SEQUENCE [LARGE SCALE GENOMIC DNA]</scope>
    <source>
        <strain evidence="4 5">KACC 16221</strain>
    </source>
</reference>
<proteinExistence type="predicted"/>
<gene>
    <name evidence="4" type="ORF">OC25_23810</name>
</gene>
<dbReference type="InterPro" id="IPR046947">
    <property type="entry name" value="LytR-like"/>
</dbReference>
<evidence type="ECO:0000313" key="5">
    <source>
        <dbReference type="Proteomes" id="UP000031246"/>
    </source>
</evidence>